<evidence type="ECO:0008006" key="5">
    <source>
        <dbReference type="Google" id="ProtNLM"/>
    </source>
</evidence>
<dbReference type="AlphaFoldDB" id="A1U7Z7"/>
<evidence type="ECO:0000313" key="4">
    <source>
        <dbReference type="Proteomes" id="UP000000998"/>
    </source>
</evidence>
<sequence>MAGAPKLKMRGLQQNQEIESNTLYRDTRTTSQKIGDAFAESWSLSAFVIALALCVSLISTTFFVIVVAPFIFWIISKVKGKDQRLPLLLPSEAGITDYRDAKPGRMGYYKARGEFFLGNMRASEKPYEMWLSFSHLLTHTLLVGATGSGKTEALVSKAANYLAVGSGIMYSDAKAAPKLGWQLFTLARYFGREDDYRTLNYIKGNSSIKPDRAVRRGNNVNLFAYGNAESITQVLVSLMPPGGSENKLFSERAISLISSITPALVDLRDRANLKINPGVIRKSLEFEEIEKLKRAKPITPESREAIRAYLTSLSGYKENPKDKQGNPTDKQDSEVYRQHGFAQAYYTRALASLSDTYADIYMVGRGEISFLDCILRRRIVTVMIPALEKAPDEMKNLAKIVLAAQKNAISTGIPPDIEGRKEDVLDNLPTTSPVPYGIINDEFAFMMTQGYGAVLAQARGLYTAVTIAGQDYAGMKREDADEAEQIAENTKLKIVMASEGLGETRKLIEEVAGEGFAAVSSGYAMDENGLAGTYLDNKSASFERRSRVDVQDTRSVVEGEGIVFWRDTITPWQTFYHGIDEDSMIKDFMIHRLLDVDYPTRGPGAKYIQKDSPITTAMKKAVAEGLDLGIAGNQEIPEYSSIPNHVLGDLSLDIAIKNWRKVTQVIRRWPADRSAPLPKNSLVRAEGLMIAALSHQLSESLLSTELSVDDDEIIVEAKPINQPAENDNFEALSDTWDTVNTLAPPEDQLSTDTEDSGTPELTEPGGTLLQSSDALDILNSPRKQRKSPSDIREEKAAQVRSAIEKRGSPAPASEPEQQSETVTETDKNTPAVPRLADEPEAGASLLDNALWVMDPNRLSTRVNRSVYQREIDMAMRSGGYAGRIEQALGGSLEDSRRVSEETAVAITRSLTYPRSEETTPATPRTPEEQAIVIRDSKRTLSSMKMWLNND</sequence>
<dbReference type="HOGENOM" id="CLU_309905_0_0_6"/>
<name>A1U7Z7_MARN8</name>
<dbReference type="Gene3D" id="3.40.50.300">
    <property type="entry name" value="P-loop containing nucleotide triphosphate hydrolases"/>
    <property type="match status" value="1"/>
</dbReference>
<evidence type="ECO:0000313" key="3">
    <source>
        <dbReference type="EMBL" id="ABM21116.1"/>
    </source>
</evidence>
<accession>A1U7Z7</accession>
<protein>
    <recommendedName>
        <fullName evidence="5">TraD/TraG TraM recognition site domain-containing protein</fullName>
    </recommendedName>
</protein>
<feature type="region of interest" description="Disordered" evidence="1">
    <location>
        <begin position="740"/>
        <end position="840"/>
    </location>
</feature>
<dbReference type="SUPFAM" id="SSF52540">
    <property type="entry name" value="P-loop containing nucleoside triphosphate hydrolases"/>
    <property type="match status" value="1"/>
</dbReference>
<feature type="transmembrane region" description="Helical" evidence="2">
    <location>
        <begin position="46"/>
        <end position="75"/>
    </location>
</feature>
<evidence type="ECO:0000256" key="2">
    <source>
        <dbReference type="SAM" id="Phobius"/>
    </source>
</evidence>
<keyword evidence="3" id="KW-0614">Plasmid</keyword>
<keyword evidence="2" id="KW-0472">Membrane</keyword>
<proteinExistence type="predicted"/>
<geneLocation type="plasmid" evidence="3 4">
    <name>pMAQU01</name>
</geneLocation>
<feature type="compositionally biased region" description="Basic and acidic residues" evidence="1">
    <location>
        <begin position="787"/>
        <end position="807"/>
    </location>
</feature>
<keyword evidence="2" id="KW-0812">Transmembrane</keyword>
<reference evidence="4" key="1">
    <citation type="journal article" date="2011" name="Appl. Environ. Microbiol.">
        <title>Genomic potential of Marinobacter aquaeolei, a biogeochemical 'opportunitroph'.</title>
        <authorList>
            <person name="Singer E."/>
            <person name="Webb E.A."/>
            <person name="Nelson W.C."/>
            <person name="Heidelberg J.F."/>
            <person name="Ivanova N."/>
            <person name="Pati A."/>
            <person name="Edwards K.J."/>
        </authorList>
    </citation>
    <scope>NUCLEOTIDE SEQUENCE [LARGE SCALE GENOMIC DNA]</scope>
    <source>
        <strain evidence="4">ATCC 700491 / DSM 11845 / VT8</strain>
    </source>
</reference>
<dbReference type="EMBL" id="CP000515">
    <property type="protein sequence ID" value="ABM21116.1"/>
    <property type="molecule type" value="Genomic_DNA"/>
</dbReference>
<dbReference type="RefSeq" id="WP_011783237.1">
    <property type="nucleotide sequence ID" value="NC_008738.1"/>
</dbReference>
<organism evidence="3 4">
    <name type="scientific">Marinobacter nauticus (strain ATCC 700491 / DSM 11845 / VT8)</name>
    <name type="common">Marinobacter aquaeolei</name>
    <dbReference type="NCBI Taxonomy" id="351348"/>
    <lineage>
        <taxon>Bacteria</taxon>
        <taxon>Pseudomonadati</taxon>
        <taxon>Pseudomonadota</taxon>
        <taxon>Gammaproteobacteria</taxon>
        <taxon>Pseudomonadales</taxon>
        <taxon>Marinobacteraceae</taxon>
        <taxon>Marinobacter</taxon>
    </lineage>
</organism>
<dbReference type="eggNOG" id="COG3505">
    <property type="taxonomic scope" value="Bacteria"/>
</dbReference>
<keyword evidence="2" id="KW-1133">Transmembrane helix</keyword>
<evidence type="ECO:0000256" key="1">
    <source>
        <dbReference type="SAM" id="MobiDB-lite"/>
    </source>
</evidence>
<dbReference type="Proteomes" id="UP000000998">
    <property type="component" value="Plasmid pMAQU01"/>
</dbReference>
<gene>
    <name evidence="3" type="ordered locus">Maqu_4265</name>
</gene>
<dbReference type="InterPro" id="IPR027417">
    <property type="entry name" value="P-loop_NTPase"/>
</dbReference>
<dbReference type="KEGG" id="maq:Maqu_4265"/>